<keyword evidence="4 10" id="KW-0812">Transmembrane</keyword>
<dbReference type="OrthoDB" id="434092at2759"/>
<evidence type="ECO:0000256" key="3">
    <source>
        <dbReference type="ARBA" id="ARBA00022679"/>
    </source>
</evidence>
<evidence type="ECO:0000256" key="4">
    <source>
        <dbReference type="ARBA" id="ARBA00022692"/>
    </source>
</evidence>
<protein>
    <recommendedName>
        <fullName evidence="10">Elongation of very long chain fatty acids protein</fullName>
        <ecNumber evidence="10">2.3.1.199</ecNumber>
    </recommendedName>
    <alternativeName>
        <fullName evidence="10">Very-long-chain 3-oxoacyl-CoA synthase</fullName>
    </alternativeName>
</protein>
<dbReference type="GO" id="GO:0009922">
    <property type="term" value="F:fatty acid elongase activity"/>
    <property type="evidence" value="ECO:0007669"/>
    <property type="project" value="UniProtKB-EC"/>
</dbReference>
<dbReference type="InterPro" id="IPR002076">
    <property type="entry name" value="ELO_fam"/>
</dbReference>
<feature type="transmembrane region" description="Helical" evidence="10">
    <location>
        <begin position="116"/>
        <end position="134"/>
    </location>
</feature>
<evidence type="ECO:0000256" key="6">
    <source>
        <dbReference type="ARBA" id="ARBA00022989"/>
    </source>
</evidence>
<feature type="transmembrane region" description="Helical" evidence="10">
    <location>
        <begin position="146"/>
        <end position="163"/>
    </location>
</feature>
<evidence type="ECO:0000256" key="2">
    <source>
        <dbReference type="ARBA" id="ARBA00022516"/>
    </source>
</evidence>
<keyword evidence="12" id="KW-1185">Reference proteome</keyword>
<dbReference type="GO" id="GO:0034626">
    <property type="term" value="P:fatty acid elongation, polyunsaturated fatty acid"/>
    <property type="evidence" value="ECO:0007669"/>
    <property type="project" value="TreeGrafter"/>
</dbReference>
<keyword evidence="2 10" id="KW-0444">Lipid biosynthesis</keyword>
<dbReference type="EMBL" id="OU895878">
    <property type="protein sequence ID" value="CAG9802162.1"/>
    <property type="molecule type" value="Genomic_DNA"/>
</dbReference>
<evidence type="ECO:0000313" key="12">
    <source>
        <dbReference type="Proteomes" id="UP001153620"/>
    </source>
</evidence>
<reference evidence="11" key="2">
    <citation type="submission" date="2022-10" db="EMBL/GenBank/DDBJ databases">
        <authorList>
            <consortium name="ENA_rothamsted_submissions"/>
            <consortium name="culmorum"/>
            <person name="King R."/>
        </authorList>
    </citation>
    <scope>NUCLEOTIDE SEQUENCE</scope>
</reference>
<evidence type="ECO:0000256" key="7">
    <source>
        <dbReference type="ARBA" id="ARBA00023098"/>
    </source>
</evidence>
<keyword evidence="8 10" id="KW-0472">Membrane</keyword>
<feature type="transmembrane region" description="Helical" evidence="10">
    <location>
        <begin position="169"/>
        <end position="192"/>
    </location>
</feature>
<dbReference type="PANTHER" id="PTHR11157:SF12">
    <property type="entry name" value="ELONGATION OF VERY LONG CHAIN FATTY ACIDS PROTEIN 4"/>
    <property type="match status" value="1"/>
</dbReference>
<comment type="subcellular location">
    <subcellularLocation>
        <location evidence="1">Membrane</location>
        <topology evidence="1">Multi-pass membrane protein</topology>
    </subcellularLocation>
</comment>
<sequence>MFGSAVKKVKDLYKWLDKYSDPRTKDFPLVEDPYPVCLIFIMYFIGIWGLLRYMENKKPFKLNKVMIFYNIAMACISLKIFITAVEFSYMLGHKFVCEPYTVSYDQLELKLLNNNWWYYISKIVEFSDTLFFILRKKNSQLSFLHIYHHSSIFFLCWVVMKWFPSGSVVSALILNSFVHVVMYTYYGLSAFGNRVKKYLWWKKYLTAIQIIQFLIAFYIATSNIIYGCNYPFGLKCLGVLYAASYLILFGNFYRKAYQKKLKKQI</sequence>
<comment type="catalytic activity">
    <reaction evidence="10">
        <text>a very-long-chain acyl-CoA + malonyl-CoA + H(+) = a very-long-chain 3-oxoacyl-CoA + CO2 + CoA</text>
        <dbReference type="Rhea" id="RHEA:32727"/>
        <dbReference type="ChEBI" id="CHEBI:15378"/>
        <dbReference type="ChEBI" id="CHEBI:16526"/>
        <dbReference type="ChEBI" id="CHEBI:57287"/>
        <dbReference type="ChEBI" id="CHEBI:57384"/>
        <dbReference type="ChEBI" id="CHEBI:90725"/>
        <dbReference type="ChEBI" id="CHEBI:90736"/>
        <dbReference type="EC" id="2.3.1.199"/>
    </reaction>
</comment>
<dbReference type="GO" id="GO:0005789">
    <property type="term" value="C:endoplasmic reticulum membrane"/>
    <property type="evidence" value="ECO:0007669"/>
    <property type="project" value="TreeGrafter"/>
</dbReference>
<comment type="similarity">
    <text evidence="10">Belongs to the ELO family.</text>
</comment>
<keyword evidence="6 10" id="KW-1133">Transmembrane helix</keyword>
<proteinExistence type="inferred from homology"/>
<organism evidence="11 12">
    <name type="scientific">Chironomus riparius</name>
    <dbReference type="NCBI Taxonomy" id="315576"/>
    <lineage>
        <taxon>Eukaryota</taxon>
        <taxon>Metazoa</taxon>
        <taxon>Ecdysozoa</taxon>
        <taxon>Arthropoda</taxon>
        <taxon>Hexapoda</taxon>
        <taxon>Insecta</taxon>
        <taxon>Pterygota</taxon>
        <taxon>Neoptera</taxon>
        <taxon>Endopterygota</taxon>
        <taxon>Diptera</taxon>
        <taxon>Nematocera</taxon>
        <taxon>Chironomoidea</taxon>
        <taxon>Chironomidae</taxon>
        <taxon>Chironominae</taxon>
        <taxon>Chironomus</taxon>
    </lineage>
</organism>
<feature type="transmembrane region" description="Helical" evidence="10">
    <location>
        <begin position="33"/>
        <end position="54"/>
    </location>
</feature>
<dbReference type="GO" id="GO:0034625">
    <property type="term" value="P:fatty acid elongation, monounsaturated fatty acid"/>
    <property type="evidence" value="ECO:0007669"/>
    <property type="project" value="TreeGrafter"/>
</dbReference>
<evidence type="ECO:0000256" key="8">
    <source>
        <dbReference type="ARBA" id="ARBA00023136"/>
    </source>
</evidence>
<evidence type="ECO:0000256" key="10">
    <source>
        <dbReference type="RuleBase" id="RU361115"/>
    </source>
</evidence>
<evidence type="ECO:0000256" key="1">
    <source>
        <dbReference type="ARBA" id="ARBA00004141"/>
    </source>
</evidence>
<evidence type="ECO:0000256" key="9">
    <source>
        <dbReference type="ARBA" id="ARBA00023160"/>
    </source>
</evidence>
<evidence type="ECO:0000256" key="5">
    <source>
        <dbReference type="ARBA" id="ARBA00022832"/>
    </source>
</evidence>
<dbReference type="PANTHER" id="PTHR11157">
    <property type="entry name" value="FATTY ACID ACYL TRANSFERASE-RELATED"/>
    <property type="match status" value="1"/>
</dbReference>
<name>A0A9N9RP84_9DIPT</name>
<feature type="transmembrane region" description="Helical" evidence="10">
    <location>
        <begin position="232"/>
        <end position="253"/>
    </location>
</feature>
<dbReference type="AlphaFoldDB" id="A0A9N9RP84"/>
<dbReference type="GO" id="GO:0019367">
    <property type="term" value="P:fatty acid elongation, saturated fatty acid"/>
    <property type="evidence" value="ECO:0007669"/>
    <property type="project" value="TreeGrafter"/>
</dbReference>
<keyword evidence="5 10" id="KW-0276">Fatty acid metabolism</keyword>
<gene>
    <name evidence="11" type="ORF">CHIRRI_LOCUS5077</name>
</gene>
<keyword evidence="9 10" id="KW-0275">Fatty acid biosynthesis</keyword>
<reference evidence="11" key="1">
    <citation type="submission" date="2022-01" db="EMBL/GenBank/DDBJ databases">
        <authorList>
            <person name="King R."/>
        </authorList>
    </citation>
    <scope>NUCLEOTIDE SEQUENCE</scope>
</reference>
<feature type="transmembrane region" description="Helical" evidence="10">
    <location>
        <begin position="204"/>
        <end position="226"/>
    </location>
</feature>
<dbReference type="GO" id="GO:0030148">
    <property type="term" value="P:sphingolipid biosynthetic process"/>
    <property type="evidence" value="ECO:0007669"/>
    <property type="project" value="TreeGrafter"/>
</dbReference>
<feature type="transmembrane region" description="Helical" evidence="10">
    <location>
        <begin position="66"/>
        <end position="85"/>
    </location>
</feature>
<evidence type="ECO:0000313" key="11">
    <source>
        <dbReference type="EMBL" id="CAG9802162.1"/>
    </source>
</evidence>
<dbReference type="Pfam" id="PF01151">
    <property type="entry name" value="ELO"/>
    <property type="match status" value="1"/>
</dbReference>
<dbReference type="Proteomes" id="UP001153620">
    <property type="component" value="Chromosome 2"/>
</dbReference>
<accession>A0A9N9RP84</accession>
<keyword evidence="3 10" id="KW-0808">Transferase</keyword>
<keyword evidence="7 10" id="KW-0443">Lipid metabolism</keyword>
<dbReference type="GO" id="GO:0042761">
    <property type="term" value="P:very long-chain fatty acid biosynthetic process"/>
    <property type="evidence" value="ECO:0007669"/>
    <property type="project" value="TreeGrafter"/>
</dbReference>
<dbReference type="EC" id="2.3.1.199" evidence="10"/>